<evidence type="ECO:0000256" key="3">
    <source>
        <dbReference type="ARBA" id="ARBA00022840"/>
    </source>
</evidence>
<evidence type="ECO:0000256" key="2">
    <source>
        <dbReference type="ARBA" id="ARBA00022741"/>
    </source>
</evidence>
<dbReference type="InterPro" id="IPR004408">
    <property type="entry name" value="Biotin_CoA_COase_ligase"/>
</dbReference>
<dbReference type="EMBL" id="AGUD01000271">
    <property type="protein sequence ID" value="EHN09534.1"/>
    <property type="molecule type" value="Genomic_DNA"/>
</dbReference>
<dbReference type="Pfam" id="PF03099">
    <property type="entry name" value="BPL_LplA_LipB"/>
    <property type="match status" value="1"/>
</dbReference>
<dbReference type="PANTHER" id="PTHR12835">
    <property type="entry name" value="BIOTIN PROTEIN LIGASE"/>
    <property type="match status" value="1"/>
</dbReference>
<dbReference type="Gene3D" id="3.30.930.10">
    <property type="entry name" value="Bira Bifunctional Protein, Domain 2"/>
    <property type="match status" value="1"/>
</dbReference>
<dbReference type="SUPFAM" id="SSF50037">
    <property type="entry name" value="C-terminal domain of transcriptional repressors"/>
    <property type="match status" value="1"/>
</dbReference>
<keyword evidence="4" id="KW-0092">Biotin</keyword>
<name>H0E9V9_9ACTN</name>
<gene>
    <name evidence="8" type="ORF">PAI11_36320</name>
</gene>
<protein>
    <recommendedName>
        <fullName evidence="5">biotin--[biotin carboxyl-carrier protein] ligase</fullName>
        <ecNumber evidence="5">6.3.4.15</ecNumber>
    </recommendedName>
</protein>
<feature type="compositionally biased region" description="Basic and acidic residues" evidence="6">
    <location>
        <begin position="1"/>
        <end position="12"/>
    </location>
</feature>
<dbReference type="InterPro" id="IPR008988">
    <property type="entry name" value="Transcriptional_repressor_C"/>
</dbReference>
<dbReference type="InterPro" id="IPR045864">
    <property type="entry name" value="aa-tRNA-synth_II/BPL/LPL"/>
</dbReference>
<evidence type="ECO:0000256" key="4">
    <source>
        <dbReference type="ARBA" id="ARBA00023267"/>
    </source>
</evidence>
<dbReference type="AlphaFoldDB" id="H0E9V9"/>
<accession>H0E9V9</accession>
<keyword evidence="2" id="KW-0547">Nucleotide-binding</keyword>
<dbReference type="SUPFAM" id="SSF55681">
    <property type="entry name" value="Class II aaRS and biotin synthetases"/>
    <property type="match status" value="1"/>
</dbReference>
<evidence type="ECO:0000259" key="7">
    <source>
        <dbReference type="PROSITE" id="PS51733"/>
    </source>
</evidence>
<keyword evidence="9" id="KW-1185">Reference proteome</keyword>
<evidence type="ECO:0000256" key="6">
    <source>
        <dbReference type="SAM" id="MobiDB-lite"/>
    </source>
</evidence>
<evidence type="ECO:0000313" key="8">
    <source>
        <dbReference type="EMBL" id="EHN09534.1"/>
    </source>
</evidence>
<comment type="caution">
    <text evidence="8">The sequence shown here is derived from an EMBL/GenBank/DDBJ whole genome shotgun (WGS) entry which is preliminary data.</text>
</comment>
<dbReference type="InterPro" id="IPR003142">
    <property type="entry name" value="BPL_C"/>
</dbReference>
<dbReference type="InterPro" id="IPR004143">
    <property type="entry name" value="BPL_LPL_catalytic"/>
</dbReference>
<evidence type="ECO:0000256" key="5">
    <source>
        <dbReference type="ARBA" id="ARBA00024227"/>
    </source>
</evidence>
<sequence>MGPIPRDERRSDAMSSSESTIGPGWRRIHLDEVGSTNDEARRLASEGAAHGTVVTAEHQTAGRGRQGRSWVVPAGQALTASIVVRGGGPLLPLAAAVAVAETAGSEARIKWPNDVLLPVGERLGKVAGVLAEGRPAEGWAVVGIGLNVAVELAALPPEVAATAATLGRSPAERDAVLDELTRQLDVALGLDPATLRERWSSRDALRGQQVRWEAPAAGDTGSGVAEGIDDDGRLRVRTDDGALRTLDAGDVHLVRGS</sequence>
<dbReference type="Proteomes" id="UP000005143">
    <property type="component" value="Unassembled WGS sequence"/>
</dbReference>
<evidence type="ECO:0000256" key="1">
    <source>
        <dbReference type="ARBA" id="ARBA00022598"/>
    </source>
</evidence>
<feature type="domain" description="BPL/LPL catalytic" evidence="7">
    <location>
        <begin position="22"/>
        <end position="192"/>
    </location>
</feature>
<evidence type="ECO:0000313" key="9">
    <source>
        <dbReference type="Proteomes" id="UP000005143"/>
    </source>
</evidence>
<feature type="region of interest" description="Disordered" evidence="6">
    <location>
        <begin position="1"/>
        <end position="23"/>
    </location>
</feature>
<reference evidence="8 9" key="1">
    <citation type="journal article" date="2013" name="Biodegradation">
        <title>Quantitative proteomic analysis of ibuprofen-degrading Patulibacter sp. strain I11.</title>
        <authorList>
            <person name="Almeida B."/>
            <person name="Kjeldal H."/>
            <person name="Lolas I."/>
            <person name="Knudsen A.D."/>
            <person name="Carvalho G."/>
            <person name="Nielsen K.L."/>
            <person name="Barreto Crespo M.T."/>
            <person name="Stensballe A."/>
            <person name="Nielsen J.L."/>
        </authorList>
    </citation>
    <scope>NUCLEOTIDE SEQUENCE [LARGE SCALE GENOMIC DNA]</scope>
    <source>
        <strain evidence="8 9">I11</strain>
    </source>
</reference>
<proteinExistence type="predicted"/>
<dbReference type="Gene3D" id="2.30.30.100">
    <property type="match status" value="1"/>
</dbReference>
<dbReference type="CDD" id="cd16442">
    <property type="entry name" value="BPL"/>
    <property type="match status" value="1"/>
</dbReference>
<dbReference type="GO" id="GO:0004077">
    <property type="term" value="F:biotin--[biotin carboxyl-carrier protein] ligase activity"/>
    <property type="evidence" value="ECO:0007669"/>
    <property type="project" value="UniProtKB-EC"/>
</dbReference>
<keyword evidence="1 8" id="KW-0436">Ligase</keyword>
<dbReference type="GO" id="GO:0005524">
    <property type="term" value="F:ATP binding"/>
    <property type="evidence" value="ECO:0007669"/>
    <property type="project" value="UniProtKB-KW"/>
</dbReference>
<dbReference type="NCBIfam" id="TIGR00121">
    <property type="entry name" value="birA_ligase"/>
    <property type="match status" value="1"/>
</dbReference>
<dbReference type="GO" id="GO:0005737">
    <property type="term" value="C:cytoplasm"/>
    <property type="evidence" value="ECO:0007669"/>
    <property type="project" value="TreeGrafter"/>
</dbReference>
<dbReference type="PROSITE" id="PS51733">
    <property type="entry name" value="BPL_LPL_CATALYTIC"/>
    <property type="match status" value="1"/>
</dbReference>
<keyword evidence="3" id="KW-0067">ATP-binding</keyword>
<dbReference type="EC" id="6.3.4.15" evidence="5"/>
<organism evidence="8 9">
    <name type="scientific">Patulibacter medicamentivorans</name>
    <dbReference type="NCBI Taxonomy" id="1097667"/>
    <lineage>
        <taxon>Bacteria</taxon>
        <taxon>Bacillati</taxon>
        <taxon>Actinomycetota</taxon>
        <taxon>Thermoleophilia</taxon>
        <taxon>Solirubrobacterales</taxon>
        <taxon>Patulibacteraceae</taxon>
        <taxon>Patulibacter</taxon>
    </lineage>
</organism>
<dbReference type="PANTHER" id="PTHR12835:SF5">
    <property type="entry name" value="BIOTIN--PROTEIN LIGASE"/>
    <property type="match status" value="1"/>
</dbReference>
<dbReference type="Pfam" id="PF02237">
    <property type="entry name" value="BPL_C"/>
    <property type="match status" value="1"/>
</dbReference>